<proteinExistence type="predicted"/>
<evidence type="ECO:0000256" key="2">
    <source>
        <dbReference type="SAM" id="MobiDB-lite"/>
    </source>
</evidence>
<dbReference type="AlphaFoldDB" id="A0A1E1L142"/>
<organism evidence="3 4">
    <name type="scientific">Rhynchosporium agropyri</name>
    <dbReference type="NCBI Taxonomy" id="914238"/>
    <lineage>
        <taxon>Eukaryota</taxon>
        <taxon>Fungi</taxon>
        <taxon>Dikarya</taxon>
        <taxon>Ascomycota</taxon>
        <taxon>Pezizomycotina</taxon>
        <taxon>Leotiomycetes</taxon>
        <taxon>Helotiales</taxon>
        <taxon>Ploettnerulaceae</taxon>
        <taxon>Rhynchosporium</taxon>
    </lineage>
</organism>
<dbReference type="Proteomes" id="UP000178912">
    <property type="component" value="Unassembled WGS sequence"/>
</dbReference>
<evidence type="ECO:0000313" key="3">
    <source>
        <dbReference type="EMBL" id="CZT04192.1"/>
    </source>
</evidence>
<sequence>MSLKALRTLAESLERDREIRLQSDLKSVSEKEDEYRKLLVEQTEQEVQLKIEHIIQKGDATVDIWKNISVPFGLTQNGARSFRDAKLTDLTIVEDRELKALKDEFERAKNEANARNNVASAKVEKTRGIEDAKVARYISRLSDGVYHASQMLGQIIEVEKMINNLLNPHVPTLAPESEEVDGEGSGGGIGFEAPTVERYGLKTHTTFGLPTPENTPPSSSESRFDAFEQPATPTPAPKKSQPYRRALSITGQFRVGGASTVVTTNQTSLLAARVTVSGFSGSALGQKVVIDLTSDTEDETPPSKRRQITSPSSTTALSQVGPSPSTPLSERQVQTPKRQAKKPINLATINRQVSPKLTSPILQTPVKKFSTVDKKLEPIPEHDSVPARTPNVFDSDSDYSETENSNGKKRHRTSSLEQPRIRSGKLLKGELLDAPGSELSSTKGTAWNTWARRVYNPQKLLVFHVKTIWSYKANGPVSKFNDDTDPLGFFYRRRAHTFVPVIGHADKEDEKPEFVLEEHEIVHVQYNSEFALVCVTKNIGGQSDVVVQFGSRAELWDFLVVSKMEMDIRIIETLSLRPIPSSWFN</sequence>
<dbReference type="OrthoDB" id="3558944at2759"/>
<evidence type="ECO:0000256" key="1">
    <source>
        <dbReference type="SAM" id="Coils"/>
    </source>
</evidence>
<gene>
    <name evidence="3" type="ORF">RAG0_10737</name>
</gene>
<feature type="compositionally biased region" description="Basic and acidic residues" evidence="2">
    <location>
        <begin position="375"/>
        <end position="385"/>
    </location>
</feature>
<feature type="compositionally biased region" description="Polar residues" evidence="2">
    <location>
        <begin position="308"/>
        <end position="337"/>
    </location>
</feature>
<accession>A0A1E1L142</accession>
<keyword evidence="1" id="KW-0175">Coiled coil</keyword>
<evidence type="ECO:0000313" key="4">
    <source>
        <dbReference type="Proteomes" id="UP000178912"/>
    </source>
</evidence>
<feature type="region of interest" description="Disordered" evidence="2">
    <location>
        <begin position="375"/>
        <end position="420"/>
    </location>
</feature>
<reference evidence="4" key="1">
    <citation type="submission" date="2016-03" db="EMBL/GenBank/DDBJ databases">
        <authorList>
            <person name="Guldener U."/>
        </authorList>
    </citation>
    <scope>NUCLEOTIDE SEQUENCE [LARGE SCALE GENOMIC DNA]</scope>
    <source>
        <strain evidence="4">04CH-RAC-A.6.1</strain>
    </source>
</reference>
<dbReference type="EMBL" id="FJUX01000067">
    <property type="protein sequence ID" value="CZT04192.1"/>
    <property type="molecule type" value="Genomic_DNA"/>
</dbReference>
<feature type="compositionally biased region" description="Low complexity" evidence="2">
    <location>
        <begin position="210"/>
        <end position="221"/>
    </location>
</feature>
<feature type="region of interest" description="Disordered" evidence="2">
    <location>
        <begin position="293"/>
        <end position="351"/>
    </location>
</feature>
<protein>
    <submittedName>
        <fullName evidence="3">Uncharacterized protein</fullName>
    </submittedName>
</protein>
<feature type="coiled-coil region" evidence="1">
    <location>
        <begin position="91"/>
        <end position="122"/>
    </location>
</feature>
<feature type="region of interest" description="Disordered" evidence="2">
    <location>
        <begin position="204"/>
        <end position="244"/>
    </location>
</feature>
<name>A0A1E1L142_9HELO</name>
<keyword evidence="4" id="KW-1185">Reference proteome</keyword>